<dbReference type="AlphaFoldDB" id="A0A9N7ZBR3"/>
<comment type="caution">
    <text evidence="2">The sequence shown here is derived from an EMBL/GenBank/DDBJ whole genome shotgun (WGS) entry which is preliminary data.</text>
</comment>
<dbReference type="Proteomes" id="UP001153269">
    <property type="component" value="Unassembled WGS sequence"/>
</dbReference>
<keyword evidence="1" id="KW-0472">Membrane</keyword>
<evidence type="ECO:0000313" key="2">
    <source>
        <dbReference type="EMBL" id="CAB1458131.1"/>
    </source>
</evidence>
<gene>
    <name evidence="2" type="ORF">PLEPLA_LOCUS45960</name>
</gene>
<name>A0A9N7ZBR3_PLEPL</name>
<organism evidence="2 3">
    <name type="scientific">Pleuronectes platessa</name>
    <name type="common">European plaice</name>
    <dbReference type="NCBI Taxonomy" id="8262"/>
    <lineage>
        <taxon>Eukaryota</taxon>
        <taxon>Metazoa</taxon>
        <taxon>Chordata</taxon>
        <taxon>Craniata</taxon>
        <taxon>Vertebrata</taxon>
        <taxon>Euteleostomi</taxon>
        <taxon>Actinopterygii</taxon>
        <taxon>Neopterygii</taxon>
        <taxon>Teleostei</taxon>
        <taxon>Neoteleostei</taxon>
        <taxon>Acanthomorphata</taxon>
        <taxon>Carangaria</taxon>
        <taxon>Pleuronectiformes</taxon>
        <taxon>Pleuronectoidei</taxon>
        <taxon>Pleuronectidae</taxon>
        <taxon>Pleuronectes</taxon>
    </lineage>
</organism>
<sequence length="141" mass="15524">MNSAPPLAAAAHFHFSLFFSFSLLLWLPDASNRPLPPNLKRQAIVILKTTNANHCPCRSFPCTSRLGSLQFDGDVGSEWRRVAARLSSPSTALRPSFPLRRRGADTVQPGKVEGCSLAGRRAGSLAPRTQRKVCRLANNWR</sequence>
<proteinExistence type="predicted"/>
<dbReference type="EMBL" id="CADEAL010004373">
    <property type="protein sequence ID" value="CAB1458131.1"/>
    <property type="molecule type" value="Genomic_DNA"/>
</dbReference>
<keyword evidence="1" id="KW-0812">Transmembrane</keyword>
<reference evidence="2" key="1">
    <citation type="submission" date="2020-03" db="EMBL/GenBank/DDBJ databases">
        <authorList>
            <person name="Weist P."/>
        </authorList>
    </citation>
    <scope>NUCLEOTIDE SEQUENCE</scope>
</reference>
<feature type="transmembrane region" description="Helical" evidence="1">
    <location>
        <begin position="6"/>
        <end position="27"/>
    </location>
</feature>
<keyword evidence="3" id="KW-1185">Reference proteome</keyword>
<evidence type="ECO:0000313" key="3">
    <source>
        <dbReference type="Proteomes" id="UP001153269"/>
    </source>
</evidence>
<evidence type="ECO:0000256" key="1">
    <source>
        <dbReference type="SAM" id="Phobius"/>
    </source>
</evidence>
<keyword evidence="1" id="KW-1133">Transmembrane helix</keyword>
<accession>A0A9N7ZBR3</accession>
<protein>
    <submittedName>
        <fullName evidence="2">Uncharacterized protein</fullName>
    </submittedName>
</protein>